<dbReference type="PANTHER" id="PTHR11905:SF159">
    <property type="entry name" value="ADAM METALLOPROTEASE"/>
    <property type="match status" value="1"/>
</dbReference>
<dbReference type="GO" id="GO:0046872">
    <property type="term" value="F:metal ion binding"/>
    <property type="evidence" value="ECO:0007669"/>
    <property type="project" value="UniProtKB-KW"/>
</dbReference>
<dbReference type="Gene3D" id="3.40.1620.60">
    <property type="match status" value="1"/>
</dbReference>
<evidence type="ECO:0000256" key="6">
    <source>
        <dbReference type="ARBA" id="ARBA00023157"/>
    </source>
</evidence>
<evidence type="ECO:0000259" key="10">
    <source>
        <dbReference type="PROSITE" id="PS50215"/>
    </source>
</evidence>
<evidence type="ECO:0000256" key="7">
    <source>
        <dbReference type="ARBA" id="ARBA00023180"/>
    </source>
</evidence>
<dbReference type="CTD" id="20208393"/>
<keyword evidence="3" id="KW-0378">Hydrolase</keyword>
<feature type="active site" evidence="8">
    <location>
        <position position="211"/>
    </location>
</feature>
<dbReference type="RefSeq" id="XP_009030705.1">
    <property type="nucleotide sequence ID" value="XM_009032457.1"/>
</dbReference>
<keyword evidence="1" id="KW-0645">Protease</keyword>
<gene>
    <name evidence="12" type="primary">20208393</name>
    <name evidence="11" type="ORF">HELRODRAFT_182155</name>
</gene>
<evidence type="ECO:0000256" key="3">
    <source>
        <dbReference type="ARBA" id="ARBA00022801"/>
    </source>
</evidence>
<dbReference type="OrthoDB" id="6160558at2759"/>
<dbReference type="Proteomes" id="UP000015101">
    <property type="component" value="Unassembled WGS sequence"/>
</dbReference>
<dbReference type="PANTHER" id="PTHR11905">
    <property type="entry name" value="ADAM A DISINTEGRIN AND METALLOPROTEASE DOMAIN"/>
    <property type="match status" value="1"/>
</dbReference>
<dbReference type="HOGENOM" id="CLU_034138_0_0_1"/>
<evidence type="ECO:0000256" key="2">
    <source>
        <dbReference type="ARBA" id="ARBA00022723"/>
    </source>
</evidence>
<comment type="caution">
    <text evidence="8">Lacks conserved residue(s) required for the propagation of feature annotation.</text>
</comment>
<dbReference type="PROSITE" id="PS50215">
    <property type="entry name" value="ADAM_MEPRO"/>
    <property type="match status" value="1"/>
</dbReference>
<dbReference type="EMBL" id="KB097710">
    <property type="protein sequence ID" value="ESN91183.1"/>
    <property type="molecule type" value="Genomic_DNA"/>
</dbReference>
<dbReference type="InterPro" id="IPR001590">
    <property type="entry name" value="Peptidase_M12B"/>
</dbReference>
<evidence type="ECO:0000256" key="8">
    <source>
        <dbReference type="PROSITE-ProRule" id="PRU00276"/>
    </source>
</evidence>
<feature type="binding site" evidence="8">
    <location>
        <position position="210"/>
    </location>
    <ligand>
        <name>Zn(2+)</name>
        <dbReference type="ChEBI" id="CHEBI:29105"/>
        <note>catalytic</note>
    </ligand>
</feature>
<reference evidence="13" key="1">
    <citation type="submission" date="2012-12" db="EMBL/GenBank/DDBJ databases">
        <authorList>
            <person name="Hellsten U."/>
            <person name="Grimwood J."/>
            <person name="Chapman J.A."/>
            <person name="Shapiro H."/>
            <person name="Aerts A."/>
            <person name="Otillar R.P."/>
            <person name="Terry A.Y."/>
            <person name="Boore J.L."/>
            <person name="Simakov O."/>
            <person name="Marletaz F."/>
            <person name="Cho S.-J."/>
            <person name="Edsinger-Gonzales E."/>
            <person name="Havlak P."/>
            <person name="Kuo D.-H."/>
            <person name="Larsson T."/>
            <person name="Lv J."/>
            <person name="Arendt D."/>
            <person name="Savage R."/>
            <person name="Osoegawa K."/>
            <person name="de Jong P."/>
            <person name="Lindberg D.R."/>
            <person name="Seaver E.C."/>
            <person name="Weisblat D.A."/>
            <person name="Putnam N.H."/>
            <person name="Grigoriev I.V."/>
            <person name="Rokhsar D.S."/>
        </authorList>
    </citation>
    <scope>NUCLEOTIDE SEQUENCE</scope>
</reference>
<dbReference type="GO" id="GO:0031012">
    <property type="term" value="C:extracellular matrix"/>
    <property type="evidence" value="ECO:0000318"/>
    <property type="project" value="GO_Central"/>
</dbReference>
<keyword evidence="4 8" id="KW-0862">Zinc</keyword>
<keyword evidence="5" id="KW-0482">Metalloprotease</keyword>
<keyword evidence="6" id="KW-1015">Disulfide bond</keyword>
<evidence type="ECO:0000256" key="5">
    <source>
        <dbReference type="ARBA" id="ARBA00023049"/>
    </source>
</evidence>
<dbReference type="InterPro" id="IPR024079">
    <property type="entry name" value="MetalloPept_cat_dom_sf"/>
</dbReference>
<keyword evidence="2 8" id="KW-0479">Metal-binding</keyword>
<dbReference type="OMA" id="HICETPS"/>
<evidence type="ECO:0000313" key="12">
    <source>
        <dbReference type="EnsemblMetazoa" id="HelroP182155"/>
    </source>
</evidence>
<dbReference type="InterPro" id="IPR006586">
    <property type="entry name" value="ADAM_Cys-rich"/>
</dbReference>
<reference evidence="11 13" key="2">
    <citation type="journal article" date="2013" name="Nature">
        <title>Insights into bilaterian evolution from three spiralian genomes.</title>
        <authorList>
            <person name="Simakov O."/>
            <person name="Marletaz F."/>
            <person name="Cho S.J."/>
            <person name="Edsinger-Gonzales E."/>
            <person name="Havlak P."/>
            <person name="Hellsten U."/>
            <person name="Kuo D.H."/>
            <person name="Larsson T."/>
            <person name="Lv J."/>
            <person name="Arendt D."/>
            <person name="Savage R."/>
            <person name="Osoegawa K."/>
            <person name="de Jong P."/>
            <person name="Grimwood J."/>
            <person name="Chapman J.A."/>
            <person name="Shapiro H."/>
            <person name="Aerts A."/>
            <person name="Otillar R.P."/>
            <person name="Terry A.Y."/>
            <person name="Boore J.L."/>
            <person name="Grigoriev I.V."/>
            <person name="Lindberg D.R."/>
            <person name="Seaver E.C."/>
            <person name="Weisblat D.A."/>
            <person name="Putnam N.H."/>
            <person name="Rokhsar D.S."/>
        </authorList>
    </citation>
    <scope>NUCLEOTIDE SEQUENCE</scope>
</reference>
<keyword evidence="13" id="KW-1185">Reference proteome</keyword>
<evidence type="ECO:0000256" key="4">
    <source>
        <dbReference type="ARBA" id="ARBA00022833"/>
    </source>
</evidence>
<dbReference type="eggNOG" id="KOG3538">
    <property type="taxonomic scope" value="Eukaryota"/>
</dbReference>
<evidence type="ECO:0000313" key="13">
    <source>
        <dbReference type="Proteomes" id="UP000015101"/>
    </source>
</evidence>
<dbReference type="InterPro" id="IPR041645">
    <property type="entry name" value="ADAMTS_CR_2"/>
</dbReference>
<dbReference type="GO" id="GO:0006508">
    <property type="term" value="P:proteolysis"/>
    <property type="evidence" value="ECO:0007669"/>
    <property type="project" value="UniProtKB-KW"/>
</dbReference>
<name>T1FHU4_HELRO</name>
<feature type="compositionally biased region" description="Polar residues" evidence="9">
    <location>
        <begin position="411"/>
        <end position="423"/>
    </location>
</feature>
<feature type="domain" description="Peptidase M12B" evidence="10">
    <location>
        <begin position="52"/>
        <end position="252"/>
    </location>
</feature>
<feature type="binding site" evidence="8">
    <location>
        <position position="220"/>
    </location>
    <ligand>
        <name>Zn(2+)</name>
        <dbReference type="ChEBI" id="CHEBI:29105"/>
        <note>catalytic</note>
    </ligand>
</feature>
<dbReference type="GeneID" id="20208393"/>
<dbReference type="EnsemblMetazoa" id="HelroT182155">
    <property type="protein sequence ID" value="HelroP182155"/>
    <property type="gene ID" value="HelroG182155"/>
</dbReference>
<reference evidence="12" key="3">
    <citation type="submission" date="2015-06" db="UniProtKB">
        <authorList>
            <consortium name="EnsemblMetazoa"/>
        </authorList>
    </citation>
    <scope>IDENTIFICATION</scope>
</reference>
<dbReference type="KEGG" id="hro:HELRODRAFT_182155"/>
<dbReference type="EMBL" id="AMQM01008001">
    <property type="status" value="NOT_ANNOTATED_CDS"/>
    <property type="molecule type" value="Genomic_DNA"/>
</dbReference>
<dbReference type="Pfam" id="PF13688">
    <property type="entry name" value="Reprolysin_5"/>
    <property type="match status" value="1"/>
</dbReference>
<sequence length="493" mass="55389">MRLSKVFVGIFIYTLFESFARTAAGYGQGPSSSGETEEVNRAKRYRDGTTNLVIEALFIIDYSVYIKWMQFSGNNRDEAIQMLRYHFAHIAYGVDQKYQSIDTTRYRFSVKLVGYHICETPSESSFIEETKLNETNFDMGVALKKFIKWNEKRVYSGQSSLPEFDLAVTFTNYKSGKTMGLAYLGTACTPSAVTVVCNRGMQDTTVTAAHEIGHILGAPHDEDGNSCPESDFYIMNANHNPISKNNYHTFSSGAHGNGMCGNHMVLMEFLWEMVKLNFFKNGNFRKSQFGTDQNCLSTLQTNSKHEDLTTHLKVLPGRKYSLDVQCQLMFDLDATICPSEDNNYEGVCGRMFCNVPQRRGCVSNGGRALPGTACGDQRWCMNEQCLGTSIRPASQPSSRRPDIFLPDSDANPPSQTPSNNGCTEDSRGQWCLDAMGNDGKKRIYCYYYVSDCCKTKNVFEKFMDIIGSDNSNGPVISNRPLQISQQNFYCEFG</sequence>
<proteinExistence type="predicted"/>
<protein>
    <recommendedName>
        <fullName evidence="10">Peptidase M12B domain-containing protein</fullName>
    </recommendedName>
</protein>
<dbReference type="SUPFAM" id="SSF55486">
    <property type="entry name" value="Metalloproteases ('zincins'), catalytic domain"/>
    <property type="match status" value="1"/>
</dbReference>
<feature type="region of interest" description="Disordered" evidence="9">
    <location>
        <begin position="391"/>
        <end position="424"/>
    </location>
</feature>
<dbReference type="SMART" id="SM00608">
    <property type="entry name" value="ACR"/>
    <property type="match status" value="1"/>
</dbReference>
<dbReference type="InParanoid" id="T1FHU4"/>
<dbReference type="Gene3D" id="3.40.390.10">
    <property type="entry name" value="Collagenase (Catalytic Domain)"/>
    <property type="match status" value="1"/>
</dbReference>
<keyword evidence="7" id="KW-0325">Glycoprotein</keyword>
<evidence type="ECO:0000256" key="1">
    <source>
        <dbReference type="ARBA" id="ARBA00022670"/>
    </source>
</evidence>
<dbReference type="GO" id="GO:0004222">
    <property type="term" value="F:metalloendopeptidase activity"/>
    <property type="evidence" value="ECO:0007669"/>
    <property type="project" value="InterPro"/>
</dbReference>
<accession>T1FHU4</accession>
<organism evidence="12 13">
    <name type="scientific">Helobdella robusta</name>
    <name type="common">Californian leech</name>
    <dbReference type="NCBI Taxonomy" id="6412"/>
    <lineage>
        <taxon>Eukaryota</taxon>
        <taxon>Metazoa</taxon>
        <taxon>Spiralia</taxon>
        <taxon>Lophotrochozoa</taxon>
        <taxon>Annelida</taxon>
        <taxon>Clitellata</taxon>
        <taxon>Hirudinea</taxon>
        <taxon>Rhynchobdellida</taxon>
        <taxon>Glossiphoniidae</taxon>
        <taxon>Helobdella</taxon>
    </lineage>
</organism>
<evidence type="ECO:0000256" key="9">
    <source>
        <dbReference type="SAM" id="MobiDB-lite"/>
    </source>
</evidence>
<evidence type="ECO:0000313" key="11">
    <source>
        <dbReference type="EMBL" id="ESN91183.1"/>
    </source>
</evidence>
<feature type="binding site" evidence="8">
    <location>
        <position position="214"/>
    </location>
    <ligand>
        <name>Zn(2+)</name>
        <dbReference type="ChEBI" id="CHEBI:29105"/>
        <note>catalytic</note>
    </ligand>
</feature>
<dbReference type="Pfam" id="PF17771">
    <property type="entry name" value="ADAMTS_CR_2"/>
    <property type="match status" value="1"/>
</dbReference>
<dbReference type="AlphaFoldDB" id="T1FHU4"/>